<keyword evidence="5" id="KW-1185">Reference proteome</keyword>
<dbReference type="PRINTS" id="PR00463">
    <property type="entry name" value="EP450I"/>
</dbReference>
<keyword evidence="3" id="KW-0503">Monooxygenase</keyword>
<comment type="cofactor">
    <cofactor evidence="1">
        <name>heme</name>
        <dbReference type="ChEBI" id="CHEBI:30413"/>
    </cofactor>
</comment>
<dbReference type="Gene3D" id="1.10.630.10">
    <property type="entry name" value="Cytochrome P450"/>
    <property type="match status" value="1"/>
</dbReference>
<evidence type="ECO:0000313" key="5">
    <source>
        <dbReference type="Proteomes" id="UP001055125"/>
    </source>
</evidence>
<dbReference type="PANTHER" id="PTHR24305">
    <property type="entry name" value="CYTOCHROME P450"/>
    <property type="match status" value="1"/>
</dbReference>
<accession>A0ABQ4S5N1</accession>
<sequence length="458" mass="51152">MSTTHSQGAAILVPPVPEPPADDLGFFQTLKGLRNDATQIWSKRTYSELITRRRFLGRTTFVLNDPDAIRRVLVDNPENYERTKPTIRMLRPTLGDGLFISEGQAWRQQRRALAPAFTPKAIEALLPHIHSAIDEAIDELKKQARRGPVDLFTTVQHLALEIAGRTMFSVGMQHHGSRLREMVVEYGKTLGRPHLLDFLIPLRWPTPHDLLRARFRRRWNAFLDEVIASRHAERASRPAGDLLDLLAAVRDPDTGIGFTPDELRDQVATMILAGHETTAVALFWAIYLLALAPEVQEKVAEEASRTANLANLGTTAELTYTRAVVDETLRLYPPAFVIVRQARGADRVGKHAVAPGDIMAIAPWVLHRHQGLWRNPNAFDPRRFLPKAEPVARYAYLPFGVGPRICIGAHFALIEATHALAKLAGAFRITLADDRPVFPAAVITTQPDHPAAFHLLSR</sequence>
<dbReference type="Proteomes" id="UP001055125">
    <property type="component" value="Unassembled WGS sequence"/>
</dbReference>
<dbReference type="RefSeq" id="WP_238246754.1">
    <property type="nucleotide sequence ID" value="NZ_BPQP01000100.1"/>
</dbReference>
<reference evidence="4" key="2">
    <citation type="submission" date="2021-08" db="EMBL/GenBank/DDBJ databases">
        <authorList>
            <person name="Tani A."/>
            <person name="Ola A."/>
            <person name="Ogura Y."/>
            <person name="Katsura K."/>
            <person name="Hayashi T."/>
        </authorList>
    </citation>
    <scope>NUCLEOTIDE SEQUENCE</scope>
    <source>
        <strain evidence="4">DSM 19015</strain>
    </source>
</reference>
<reference evidence="4" key="1">
    <citation type="journal article" date="2021" name="Front. Microbiol.">
        <title>Comprehensive Comparative Genomics and Phenotyping of Methylobacterium Species.</title>
        <authorList>
            <person name="Alessa O."/>
            <person name="Ogura Y."/>
            <person name="Fujitani Y."/>
            <person name="Takami H."/>
            <person name="Hayashi T."/>
            <person name="Sahin N."/>
            <person name="Tani A."/>
        </authorList>
    </citation>
    <scope>NUCLEOTIDE SEQUENCE</scope>
    <source>
        <strain evidence="4">DSM 19015</strain>
    </source>
</reference>
<dbReference type="InterPro" id="IPR002401">
    <property type="entry name" value="Cyt_P450_E_grp-I"/>
</dbReference>
<keyword evidence="3" id="KW-0349">Heme</keyword>
<dbReference type="PRINTS" id="PR00385">
    <property type="entry name" value="P450"/>
</dbReference>
<dbReference type="SUPFAM" id="SSF48264">
    <property type="entry name" value="Cytochrome P450"/>
    <property type="match status" value="1"/>
</dbReference>
<dbReference type="InterPro" id="IPR017972">
    <property type="entry name" value="Cyt_P450_CS"/>
</dbReference>
<comment type="similarity">
    <text evidence="2 3">Belongs to the cytochrome P450 family.</text>
</comment>
<evidence type="ECO:0000256" key="2">
    <source>
        <dbReference type="ARBA" id="ARBA00010617"/>
    </source>
</evidence>
<keyword evidence="3" id="KW-0560">Oxidoreductase</keyword>
<protein>
    <submittedName>
        <fullName evidence="4">Pentalenene oxygenase</fullName>
    </submittedName>
</protein>
<dbReference type="PANTHER" id="PTHR24305:SF166">
    <property type="entry name" value="CYTOCHROME P450 12A4, MITOCHONDRIAL-RELATED"/>
    <property type="match status" value="1"/>
</dbReference>
<keyword evidence="3" id="KW-0479">Metal-binding</keyword>
<dbReference type="PROSITE" id="PS00086">
    <property type="entry name" value="CYTOCHROME_P450"/>
    <property type="match status" value="1"/>
</dbReference>
<dbReference type="InterPro" id="IPR001128">
    <property type="entry name" value="Cyt_P450"/>
</dbReference>
<gene>
    <name evidence="4" type="primary">ptlI_2</name>
    <name evidence="4" type="ORF">OCOJLMKI_4935</name>
</gene>
<comment type="caution">
    <text evidence="4">The sequence shown here is derived from an EMBL/GenBank/DDBJ whole genome shotgun (WGS) entry which is preliminary data.</text>
</comment>
<dbReference type="EMBL" id="BPQP01000100">
    <property type="protein sequence ID" value="GJD97702.1"/>
    <property type="molecule type" value="Genomic_DNA"/>
</dbReference>
<evidence type="ECO:0000256" key="1">
    <source>
        <dbReference type="ARBA" id="ARBA00001971"/>
    </source>
</evidence>
<organism evidence="4 5">
    <name type="scientific">Methylobacterium iners</name>
    <dbReference type="NCBI Taxonomy" id="418707"/>
    <lineage>
        <taxon>Bacteria</taxon>
        <taxon>Pseudomonadati</taxon>
        <taxon>Pseudomonadota</taxon>
        <taxon>Alphaproteobacteria</taxon>
        <taxon>Hyphomicrobiales</taxon>
        <taxon>Methylobacteriaceae</taxon>
        <taxon>Methylobacterium</taxon>
    </lineage>
</organism>
<evidence type="ECO:0000256" key="3">
    <source>
        <dbReference type="RuleBase" id="RU000461"/>
    </source>
</evidence>
<proteinExistence type="inferred from homology"/>
<keyword evidence="3" id="KW-0408">Iron</keyword>
<dbReference type="Pfam" id="PF00067">
    <property type="entry name" value="p450"/>
    <property type="match status" value="1"/>
</dbReference>
<dbReference type="InterPro" id="IPR036396">
    <property type="entry name" value="Cyt_P450_sf"/>
</dbReference>
<evidence type="ECO:0000313" key="4">
    <source>
        <dbReference type="EMBL" id="GJD97702.1"/>
    </source>
</evidence>
<dbReference type="InterPro" id="IPR050121">
    <property type="entry name" value="Cytochrome_P450_monoxygenase"/>
</dbReference>
<name>A0ABQ4S5N1_9HYPH</name>